<feature type="region of interest" description="Disordered" evidence="1">
    <location>
        <begin position="287"/>
        <end position="328"/>
    </location>
</feature>
<dbReference type="OMA" id="FTRQPEE"/>
<dbReference type="GO" id="GO:0006364">
    <property type="term" value="P:rRNA processing"/>
    <property type="evidence" value="ECO:0007669"/>
    <property type="project" value="InterPro"/>
</dbReference>
<dbReference type="EMBL" id="CDMC01000001">
    <property type="protein sequence ID" value="CEL00723.1"/>
    <property type="molecule type" value="Genomic_DNA"/>
</dbReference>
<feature type="region of interest" description="Disordered" evidence="1">
    <location>
        <begin position="255"/>
        <end position="274"/>
    </location>
</feature>
<feature type="compositionally biased region" description="Basic and acidic residues" evidence="1">
    <location>
        <begin position="96"/>
        <end position="119"/>
    </location>
</feature>
<evidence type="ECO:0008006" key="4">
    <source>
        <dbReference type="Google" id="ProtNLM"/>
    </source>
</evidence>
<dbReference type="AlphaFoldDB" id="A0A0U5FN59"/>
<feature type="compositionally biased region" description="Polar residues" evidence="1">
    <location>
        <begin position="226"/>
        <end position="238"/>
    </location>
</feature>
<name>A0A0U5FN59_ASPCI</name>
<organism evidence="2 3">
    <name type="scientific">Aspergillus calidoustus</name>
    <dbReference type="NCBI Taxonomy" id="454130"/>
    <lineage>
        <taxon>Eukaryota</taxon>
        <taxon>Fungi</taxon>
        <taxon>Dikarya</taxon>
        <taxon>Ascomycota</taxon>
        <taxon>Pezizomycotina</taxon>
        <taxon>Eurotiomycetes</taxon>
        <taxon>Eurotiomycetidae</taxon>
        <taxon>Eurotiales</taxon>
        <taxon>Aspergillaceae</taxon>
        <taxon>Aspergillus</taxon>
        <taxon>Aspergillus subgen. Nidulantes</taxon>
    </lineage>
</organism>
<sequence length="357" mass="38790">MLSQIVTAAKNLIFPENSANIESNTAATTPDKTAVANPKMVTTRRQSAIQVVISAQETAANASPEVNGKRKSEITTTTTNEETPRNKRRKKTTIRTVEEEVKPTAKEESAPKKHFRFDSEEPEPILPEPAEQEVPGTVQAENRDVDDSSDDEAPETVDNAAQLAKIKSEAKKREQAKQLEEQLKKEKRRQLDEARKAQAKASGKRSEASAPQSGPGAATPAEDLLSESSATLQGSITQDARHPATLPALLPDDILNAVPDVRPPTPPPETQDIAQKKPTKLRFLDKQEKGPKDVRLGDVSIRVLGGSGSKKPNTALPPKASKTGRSAREAWLKQARSTGHVNGMRMVSSGSRKFVRK</sequence>
<evidence type="ECO:0000313" key="3">
    <source>
        <dbReference type="Proteomes" id="UP000054771"/>
    </source>
</evidence>
<keyword evidence="3" id="KW-1185">Reference proteome</keyword>
<protein>
    <recommendedName>
        <fullName evidence="4">Immediate-early protein</fullName>
    </recommendedName>
</protein>
<dbReference type="Pfam" id="PF08297">
    <property type="entry name" value="U3_snoRNA_assoc"/>
    <property type="match status" value="1"/>
</dbReference>
<gene>
    <name evidence="2" type="ORF">ASPCAL00321</name>
</gene>
<dbReference type="Proteomes" id="UP000054771">
    <property type="component" value="Unassembled WGS sequence"/>
</dbReference>
<feature type="region of interest" description="Disordered" evidence="1">
    <location>
        <begin position="59"/>
        <end position="246"/>
    </location>
</feature>
<reference evidence="3" key="1">
    <citation type="journal article" date="2016" name="Genome Announc.">
        <title>Draft genome sequences of fungus Aspergillus calidoustus.</title>
        <authorList>
            <person name="Horn F."/>
            <person name="Linde J."/>
            <person name="Mattern D.J."/>
            <person name="Walther G."/>
            <person name="Guthke R."/>
            <person name="Scherlach K."/>
            <person name="Martin K."/>
            <person name="Brakhage A.A."/>
            <person name="Petzke L."/>
            <person name="Valiante V."/>
        </authorList>
    </citation>
    <scope>NUCLEOTIDE SEQUENCE [LARGE SCALE GENOMIC DNA]</scope>
    <source>
        <strain evidence="3">SF006504</strain>
    </source>
</reference>
<dbReference type="STRING" id="454130.A0A0U5FN59"/>
<dbReference type="OrthoDB" id="5423707at2759"/>
<accession>A0A0U5FN59</accession>
<dbReference type="GO" id="GO:0030515">
    <property type="term" value="F:snoRNA binding"/>
    <property type="evidence" value="ECO:0007669"/>
    <property type="project" value="InterPro"/>
</dbReference>
<evidence type="ECO:0000256" key="1">
    <source>
        <dbReference type="SAM" id="MobiDB-lite"/>
    </source>
</evidence>
<dbReference type="InterPro" id="IPR013268">
    <property type="entry name" value="UTP16"/>
</dbReference>
<proteinExistence type="predicted"/>
<evidence type="ECO:0000313" key="2">
    <source>
        <dbReference type="EMBL" id="CEL00723.1"/>
    </source>
</evidence>
<feature type="compositionally biased region" description="Basic and acidic residues" evidence="1">
    <location>
        <begin position="287"/>
        <end position="296"/>
    </location>
</feature>
<feature type="compositionally biased region" description="Basic and acidic residues" evidence="1">
    <location>
        <begin position="166"/>
        <end position="196"/>
    </location>
</feature>